<dbReference type="EMBL" id="CANL01000078">
    <property type="protein sequence ID" value="CCM65680.1"/>
    <property type="molecule type" value="Genomic_DNA"/>
</dbReference>
<evidence type="ECO:0000313" key="2">
    <source>
        <dbReference type="Proteomes" id="UP000018291"/>
    </source>
</evidence>
<dbReference type="AlphaFoldDB" id="R4Z4Q7"/>
<name>R4Z4Q7_9ACTN</name>
<dbReference type="HOGENOM" id="CLU_3326082_0_0_11"/>
<comment type="caution">
    <text evidence="1">The sequence shown here is derived from an EMBL/GenBank/DDBJ whole genome shotgun (WGS) entry which is preliminary data.</text>
</comment>
<gene>
    <name evidence="1" type="ORF">BN381_80210</name>
</gene>
<reference evidence="1 2" key="1">
    <citation type="journal article" date="2013" name="ISME J.">
        <title>Metabolic model for the filamentous 'Candidatus Microthrix parvicella' based on genomic and metagenomic analyses.</title>
        <authorList>
            <person name="Jon McIlroy S."/>
            <person name="Kristiansen R."/>
            <person name="Albertsen M."/>
            <person name="Michael Karst S."/>
            <person name="Rossetti S."/>
            <person name="Lund Nielsen J."/>
            <person name="Tandoi V."/>
            <person name="James Seviour R."/>
            <person name="Nielsen P.H."/>
        </authorList>
    </citation>
    <scope>NUCLEOTIDE SEQUENCE [LARGE SCALE GENOMIC DNA]</scope>
    <source>
        <strain evidence="1 2">RN1</strain>
    </source>
</reference>
<keyword evidence="2" id="KW-1185">Reference proteome</keyword>
<proteinExistence type="predicted"/>
<evidence type="ECO:0000313" key="1">
    <source>
        <dbReference type="EMBL" id="CCM65680.1"/>
    </source>
</evidence>
<sequence length="38" mass="4124">MATVVGGKFWFCRSGHMIVGAPGRWSVSSLTVNIKETL</sequence>
<organism evidence="1 2">
    <name type="scientific">Candidatus Neomicrothrix parvicella RN1</name>
    <dbReference type="NCBI Taxonomy" id="1229780"/>
    <lineage>
        <taxon>Bacteria</taxon>
        <taxon>Bacillati</taxon>
        <taxon>Actinomycetota</taxon>
        <taxon>Acidimicrobiia</taxon>
        <taxon>Acidimicrobiales</taxon>
        <taxon>Microthrixaceae</taxon>
        <taxon>Candidatus Neomicrothrix</taxon>
    </lineage>
</organism>
<dbReference type="Proteomes" id="UP000018291">
    <property type="component" value="Unassembled WGS sequence"/>
</dbReference>
<accession>R4Z4Q7</accession>
<protein>
    <submittedName>
        <fullName evidence="1">Uncharacterized protein</fullName>
    </submittedName>
</protein>